<evidence type="ECO:0000313" key="2">
    <source>
        <dbReference type="Proteomes" id="UP000799779"/>
    </source>
</evidence>
<organism evidence="1 2">
    <name type="scientific">Amniculicola lignicola CBS 123094</name>
    <dbReference type="NCBI Taxonomy" id="1392246"/>
    <lineage>
        <taxon>Eukaryota</taxon>
        <taxon>Fungi</taxon>
        <taxon>Dikarya</taxon>
        <taxon>Ascomycota</taxon>
        <taxon>Pezizomycotina</taxon>
        <taxon>Dothideomycetes</taxon>
        <taxon>Pleosporomycetidae</taxon>
        <taxon>Pleosporales</taxon>
        <taxon>Amniculicolaceae</taxon>
        <taxon>Amniculicola</taxon>
    </lineage>
</organism>
<dbReference type="EMBL" id="ML977557">
    <property type="protein sequence ID" value="KAF2007400.1"/>
    <property type="molecule type" value="Genomic_DNA"/>
</dbReference>
<sequence>TKRRCSAYSKGRFCSKLYKDKVFVNYLFIYSKRQLTSVDYLWKLLAKDLIPIDKDVL</sequence>
<reference evidence="1" key="1">
    <citation type="journal article" date="2020" name="Stud. Mycol.">
        <title>101 Dothideomycetes genomes: a test case for predicting lifestyles and emergence of pathogens.</title>
        <authorList>
            <person name="Haridas S."/>
            <person name="Albert R."/>
            <person name="Binder M."/>
            <person name="Bloem J."/>
            <person name="Labutti K."/>
            <person name="Salamov A."/>
            <person name="Andreopoulos B."/>
            <person name="Baker S."/>
            <person name="Barry K."/>
            <person name="Bills G."/>
            <person name="Bluhm B."/>
            <person name="Cannon C."/>
            <person name="Castanera R."/>
            <person name="Culley D."/>
            <person name="Daum C."/>
            <person name="Ezra D."/>
            <person name="Gonzalez J."/>
            <person name="Henrissat B."/>
            <person name="Kuo A."/>
            <person name="Liang C."/>
            <person name="Lipzen A."/>
            <person name="Lutzoni F."/>
            <person name="Magnuson J."/>
            <person name="Mondo S."/>
            <person name="Nolan M."/>
            <person name="Ohm R."/>
            <person name="Pangilinan J."/>
            <person name="Park H.-J."/>
            <person name="Ramirez L."/>
            <person name="Alfaro M."/>
            <person name="Sun H."/>
            <person name="Tritt A."/>
            <person name="Yoshinaga Y."/>
            <person name="Zwiers L.-H."/>
            <person name="Turgeon B."/>
            <person name="Goodwin S."/>
            <person name="Spatafora J."/>
            <person name="Crous P."/>
            <person name="Grigoriev I."/>
        </authorList>
    </citation>
    <scope>NUCLEOTIDE SEQUENCE</scope>
    <source>
        <strain evidence="1">CBS 123094</strain>
    </source>
</reference>
<evidence type="ECO:0000313" key="1">
    <source>
        <dbReference type="EMBL" id="KAF2007400.1"/>
    </source>
</evidence>
<dbReference type="Proteomes" id="UP000799779">
    <property type="component" value="Unassembled WGS sequence"/>
</dbReference>
<accession>A0A6A5X3B3</accession>
<dbReference type="OrthoDB" id="4851849at2759"/>
<gene>
    <name evidence="1" type="ORF">P154DRAFT_420264</name>
</gene>
<name>A0A6A5X3B3_9PLEO</name>
<feature type="non-terminal residue" evidence="1">
    <location>
        <position position="1"/>
    </location>
</feature>
<keyword evidence="2" id="KW-1185">Reference proteome</keyword>
<proteinExistence type="predicted"/>
<dbReference type="AlphaFoldDB" id="A0A6A5X3B3"/>
<protein>
    <submittedName>
        <fullName evidence="1">Uncharacterized protein</fullName>
    </submittedName>
</protein>